<dbReference type="InterPro" id="IPR002641">
    <property type="entry name" value="PNPLA_dom"/>
</dbReference>
<feature type="active site" description="Nucleophile" evidence="6">
    <location>
        <position position="66"/>
    </location>
</feature>
<dbReference type="InterPro" id="IPR016035">
    <property type="entry name" value="Acyl_Trfase/lysoPLipase"/>
</dbReference>
<feature type="active site" description="Proton acceptor" evidence="6">
    <location>
        <position position="540"/>
    </location>
</feature>
<dbReference type="CDD" id="cd07214">
    <property type="entry name" value="Pat17_isozyme_like"/>
    <property type="match status" value="1"/>
</dbReference>
<evidence type="ECO:0000256" key="2">
    <source>
        <dbReference type="ARBA" id="ARBA00022801"/>
    </source>
</evidence>
<feature type="short sequence motif" description="GXSXG" evidence="6">
    <location>
        <begin position="388"/>
        <end position="392"/>
    </location>
</feature>
<keyword evidence="5 6" id="KW-0443">Lipid metabolism</keyword>
<evidence type="ECO:0000256" key="6">
    <source>
        <dbReference type="PROSITE-ProRule" id="PRU01161"/>
    </source>
</evidence>
<dbReference type="EMBL" id="JAXIOK010000014">
    <property type="protein sequence ID" value="KAK4755970.1"/>
    <property type="molecule type" value="Genomic_DNA"/>
</dbReference>
<dbReference type="PANTHER" id="PTHR32176">
    <property type="entry name" value="XYLOSE ISOMERASE"/>
    <property type="match status" value="1"/>
</dbReference>
<feature type="short sequence motif" description="DGA/G" evidence="6">
    <location>
        <begin position="540"/>
        <end position="542"/>
    </location>
</feature>
<dbReference type="Gene3D" id="3.40.1090.10">
    <property type="entry name" value="Cytosolic phospholipase A2 catalytic domain"/>
    <property type="match status" value="2"/>
</dbReference>
<evidence type="ECO:0000256" key="4">
    <source>
        <dbReference type="ARBA" id="ARBA00022963"/>
    </source>
</evidence>
<sequence>MDRSSSQTPLQPPTFGSLITILSIDGGGIRGIIPATILTFLESELQKLDGEKARIADYFDVIAGTSTGGLITAMLASPGENNRPMFTASDIKDFYLQNSPKIFPQENGPFGSAKKIIRAVIRPKYSGKYLHKIIKEKLGERRLNDTVTNVVIPTFDIKQLHPTIFSSYQLKKKPNLNAKLSDICIGTSAAPTYLPPHYFKTEDHTGAVREFNLIDGGVAANNPTLVAMGEVTKEINRGSPDFFPIKPMDYGRFLVISLGTGSGKVSGHKNYTAKEAARWGVLCWLTSDGSTPLVDVFMQASAHMVDLHISAVSQALHSEENYLRIQRSSSRMPLQPPTYGNLITVLSVDGGGIRGIIPATILTFLESELQKLDGEDVRLADYFDVIAGTSTGGLITAMLAAPNEKKRPMFAAKEIKEFYLENCPKIFPQDSNTVFGSAAKIIRAVIGPKYSGKYLHKVVGELLGEKKLHETITNIVVPTFDIKRLQPTIFSSYQLKKKPSLDAKLSDICIGTSAAPTYLPAHYFQTEDDIGAVREFNLIDGGVAANNPTLVAMSEVTKEINRGSPDFFPIKPMDYGRFLVISLGTGSGKASEHKYYSAKEAARWGVLGWLTSDGSTPLVDVFTQASADMVDLHISVVSQALHSEKNYLRIQDDTLHGPVTSVDIATKKNLQDLVNVGEKLLKKPVSRVNLDKGLVEPTSDNETNEDALRRFAKMLSDEKHLRLTRSPAGHAQKP</sequence>
<dbReference type="FunFam" id="3.40.1090.10:FF:000005">
    <property type="entry name" value="Patatin"/>
    <property type="match status" value="2"/>
</dbReference>
<dbReference type="GO" id="GO:0016042">
    <property type="term" value="P:lipid catabolic process"/>
    <property type="evidence" value="ECO:0007669"/>
    <property type="project" value="UniProtKB-UniRule"/>
</dbReference>
<feature type="short sequence motif" description="GXGXXG" evidence="6">
    <location>
        <begin position="350"/>
        <end position="355"/>
    </location>
</feature>
<dbReference type="AlphaFoldDB" id="A0AAN7JVI6"/>
<evidence type="ECO:0000313" key="10">
    <source>
        <dbReference type="Proteomes" id="UP001345219"/>
    </source>
</evidence>
<dbReference type="PANTHER" id="PTHR32176:SF109">
    <property type="entry name" value="PATATIN-LIKE PROTEIN 2"/>
    <property type="match status" value="1"/>
</dbReference>
<feature type="domain" description="PNPLA" evidence="8">
    <location>
        <begin position="22"/>
        <end position="228"/>
    </location>
</feature>
<reference evidence="9 10" key="1">
    <citation type="journal article" date="2023" name="Hortic Res">
        <title>Pangenome of water caltrop reveals structural variations and asymmetric subgenome divergence after allopolyploidization.</title>
        <authorList>
            <person name="Zhang X."/>
            <person name="Chen Y."/>
            <person name="Wang L."/>
            <person name="Yuan Y."/>
            <person name="Fang M."/>
            <person name="Shi L."/>
            <person name="Lu R."/>
            <person name="Comes H.P."/>
            <person name="Ma Y."/>
            <person name="Chen Y."/>
            <person name="Huang G."/>
            <person name="Zhou Y."/>
            <person name="Zheng Z."/>
            <person name="Qiu Y."/>
        </authorList>
    </citation>
    <scope>NUCLEOTIDE SEQUENCE [LARGE SCALE GENOMIC DNA]</scope>
    <source>
        <tissue evidence="9">Roots</tissue>
    </source>
</reference>
<feature type="active site" description="Nucleophile" evidence="6">
    <location>
        <position position="390"/>
    </location>
</feature>
<dbReference type="GO" id="GO:0006952">
    <property type="term" value="P:defense response"/>
    <property type="evidence" value="ECO:0007669"/>
    <property type="project" value="UniProtKB-KW"/>
</dbReference>
<keyword evidence="10" id="KW-1185">Reference proteome</keyword>
<dbReference type="GO" id="GO:0004620">
    <property type="term" value="F:phospholipase activity"/>
    <property type="evidence" value="ECO:0007669"/>
    <property type="project" value="TreeGrafter"/>
</dbReference>
<comment type="domain">
    <text evidence="7">The nitrogen atoms of the two glycine residues in the GGXR motif define the oxyanion hole, and stabilize the oxyanion that forms during the nucleophilic attack by the catalytic serine during substrate cleavage.</text>
</comment>
<accession>A0AAN7JVI6</accession>
<dbReference type="Proteomes" id="UP001345219">
    <property type="component" value="Chromosome 8"/>
</dbReference>
<feature type="active site" description="Proton acceptor" evidence="6">
    <location>
        <position position="215"/>
    </location>
</feature>
<keyword evidence="3" id="KW-0611">Plant defense</keyword>
<dbReference type="Pfam" id="PF01734">
    <property type="entry name" value="Patatin"/>
    <property type="match status" value="2"/>
</dbReference>
<feature type="short sequence motif" description="DGA/G" evidence="6">
    <location>
        <begin position="215"/>
        <end position="217"/>
    </location>
</feature>
<evidence type="ECO:0000256" key="1">
    <source>
        <dbReference type="ARBA" id="ARBA00010240"/>
    </source>
</evidence>
<gene>
    <name evidence="9" type="ORF">SAY87_009727</name>
</gene>
<comment type="similarity">
    <text evidence="1 7">Belongs to the patatin family.</text>
</comment>
<evidence type="ECO:0000256" key="3">
    <source>
        <dbReference type="ARBA" id="ARBA00022821"/>
    </source>
</evidence>
<comment type="function">
    <text evidence="7">Lipolytic acyl hydrolase (LAH).</text>
</comment>
<dbReference type="SUPFAM" id="SSF52151">
    <property type="entry name" value="FabD/lysophospholipase-like"/>
    <property type="match status" value="2"/>
</dbReference>
<keyword evidence="2 6" id="KW-0378">Hydrolase</keyword>
<evidence type="ECO:0000313" key="9">
    <source>
        <dbReference type="EMBL" id="KAK4755970.1"/>
    </source>
</evidence>
<name>A0AAN7JVI6_9MYRT</name>
<feature type="short sequence motif" description="GXGXXG" evidence="6">
    <location>
        <begin position="26"/>
        <end position="31"/>
    </location>
</feature>
<organism evidence="9 10">
    <name type="scientific">Trapa incisa</name>
    <dbReference type="NCBI Taxonomy" id="236973"/>
    <lineage>
        <taxon>Eukaryota</taxon>
        <taxon>Viridiplantae</taxon>
        <taxon>Streptophyta</taxon>
        <taxon>Embryophyta</taxon>
        <taxon>Tracheophyta</taxon>
        <taxon>Spermatophyta</taxon>
        <taxon>Magnoliopsida</taxon>
        <taxon>eudicotyledons</taxon>
        <taxon>Gunneridae</taxon>
        <taxon>Pentapetalae</taxon>
        <taxon>rosids</taxon>
        <taxon>malvids</taxon>
        <taxon>Myrtales</taxon>
        <taxon>Lythraceae</taxon>
        <taxon>Trapa</taxon>
    </lineage>
</organism>
<dbReference type="GO" id="GO:0047372">
    <property type="term" value="F:monoacylglycerol lipase activity"/>
    <property type="evidence" value="ECO:0007669"/>
    <property type="project" value="TreeGrafter"/>
</dbReference>
<feature type="short sequence motif" description="GXSXG" evidence="6">
    <location>
        <begin position="64"/>
        <end position="68"/>
    </location>
</feature>
<dbReference type="EC" id="3.1.1.-" evidence="7"/>
<proteinExistence type="inferred from homology"/>
<protein>
    <recommendedName>
        <fullName evidence="7">Patatin</fullName>
        <ecNumber evidence="7">3.1.1.-</ecNumber>
    </recommendedName>
</protein>
<evidence type="ECO:0000256" key="7">
    <source>
        <dbReference type="RuleBase" id="RU361262"/>
    </source>
</evidence>
<comment type="caution">
    <text evidence="9">The sequence shown here is derived from an EMBL/GenBank/DDBJ whole genome shotgun (WGS) entry which is preliminary data.</text>
</comment>
<evidence type="ECO:0000256" key="5">
    <source>
        <dbReference type="ARBA" id="ARBA00023098"/>
    </source>
</evidence>
<keyword evidence="4 6" id="KW-0442">Lipid degradation</keyword>
<dbReference type="PROSITE" id="PS51635">
    <property type="entry name" value="PNPLA"/>
    <property type="match status" value="2"/>
</dbReference>
<feature type="domain" description="PNPLA" evidence="8">
    <location>
        <begin position="346"/>
        <end position="553"/>
    </location>
</feature>
<evidence type="ECO:0000259" key="8">
    <source>
        <dbReference type="PROSITE" id="PS51635"/>
    </source>
</evidence>